<sequence>MLLFNINAQLKNGYCGQFVGVQTEDDGNDQLLIDFLRVGVVPLDRKTWYRYDSNVCQDLTEYFESNITDRNEVSLEDVLLCPIQSCLVCPICEKAIRRSQANAQCSICDLYVHLSCLGAEFEQSKRCSLCCNTIPPNNTDESPFALFPEFVDVVKTQGLKIVHQNIQSITKKINELQLICSSVQSGIHFITLSETLLNRQILDSEISIEGYKVFRLDRVNKGSGVAVYAKNELSVVRRDDLEMDWVEGLWVELFLPKSRRILLGMFYRTPNSSRYFDKEFVSKFEVMLDIATAEEKEVILLDDFNFDFLPSVPKTDACNRLNLLFKLLNFKQCITDATPIAERSTSLFDLIATNIPNNLSRS</sequence>
<accession>A0A6S7JF21</accession>
<dbReference type="OrthoDB" id="5989553at2759"/>
<dbReference type="Gene3D" id="3.60.10.10">
    <property type="entry name" value="Endonuclease/exonuclease/phosphatase"/>
    <property type="match status" value="1"/>
</dbReference>
<evidence type="ECO:0000313" key="2">
    <source>
        <dbReference type="Proteomes" id="UP001152795"/>
    </source>
</evidence>
<dbReference type="CDD" id="cd15489">
    <property type="entry name" value="PHD_SF"/>
    <property type="match status" value="1"/>
</dbReference>
<reference evidence="1" key="1">
    <citation type="submission" date="2020-04" db="EMBL/GenBank/DDBJ databases">
        <authorList>
            <person name="Alioto T."/>
            <person name="Alioto T."/>
            <person name="Gomez Garrido J."/>
        </authorList>
    </citation>
    <scope>NUCLEOTIDE SEQUENCE</scope>
    <source>
        <strain evidence="1">A484AB</strain>
    </source>
</reference>
<dbReference type="SUPFAM" id="SSF56219">
    <property type="entry name" value="DNase I-like"/>
    <property type="match status" value="1"/>
</dbReference>
<comment type="caution">
    <text evidence="1">The sequence shown here is derived from an EMBL/GenBank/DDBJ whole genome shotgun (WGS) entry which is preliminary data.</text>
</comment>
<dbReference type="EMBL" id="CACRXK020017226">
    <property type="protein sequence ID" value="CAB4030915.1"/>
    <property type="molecule type" value="Genomic_DNA"/>
</dbReference>
<gene>
    <name evidence="1" type="ORF">PACLA_8A061990</name>
</gene>
<organism evidence="1 2">
    <name type="scientific">Paramuricea clavata</name>
    <name type="common">Red gorgonian</name>
    <name type="synonym">Violescent sea-whip</name>
    <dbReference type="NCBI Taxonomy" id="317549"/>
    <lineage>
        <taxon>Eukaryota</taxon>
        <taxon>Metazoa</taxon>
        <taxon>Cnidaria</taxon>
        <taxon>Anthozoa</taxon>
        <taxon>Octocorallia</taxon>
        <taxon>Malacalcyonacea</taxon>
        <taxon>Plexauridae</taxon>
        <taxon>Paramuricea</taxon>
    </lineage>
</organism>
<dbReference type="PANTHER" id="PTHR33395">
    <property type="entry name" value="TRANSCRIPTASE, PUTATIVE-RELATED-RELATED"/>
    <property type="match status" value="1"/>
</dbReference>
<dbReference type="GO" id="GO:0031012">
    <property type="term" value="C:extracellular matrix"/>
    <property type="evidence" value="ECO:0007669"/>
    <property type="project" value="TreeGrafter"/>
</dbReference>
<dbReference type="PANTHER" id="PTHR33395:SF22">
    <property type="entry name" value="REVERSE TRANSCRIPTASE DOMAIN-CONTAINING PROTEIN"/>
    <property type="match status" value="1"/>
</dbReference>
<keyword evidence="2" id="KW-1185">Reference proteome</keyword>
<name>A0A6S7JF21_PARCT</name>
<protein>
    <submittedName>
        <fullName evidence="1">Uncharacterized protein</fullName>
    </submittedName>
</protein>
<dbReference type="Proteomes" id="UP001152795">
    <property type="component" value="Unassembled WGS sequence"/>
</dbReference>
<dbReference type="InterPro" id="IPR036691">
    <property type="entry name" value="Endo/exonu/phosph_ase_sf"/>
</dbReference>
<dbReference type="AlphaFoldDB" id="A0A6S7JF21"/>
<proteinExistence type="predicted"/>
<evidence type="ECO:0000313" key="1">
    <source>
        <dbReference type="EMBL" id="CAB4030915.1"/>
    </source>
</evidence>